<dbReference type="SMART" id="SM00156">
    <property type="entry name" value="PP2Ac"/>
    <property type="match status" value="1"/>
</dbReference>
<evidence type="ECO:0000256" key="1">
    <source>
        <dbReference type="ARBA" id="ARBA00001936"/>
    </source>
</evidence>
<comment type="cofactor">
    <cofactor evidence="1">
        <name>Mn(2+)</name>
        <dbReference type="ChEBI" id="CHEBI:29035"/>
    </cofactor>
</comment>
<evidence type="ECO:0000313" key="6">
    <source>
        <dbReference type="EMBL" id="KAH7565504.1"/>
    </source>
</evidence>
<dbReference type="Gene3D" id="3.60.21.10">
    <property type="match status" value="1"/>
</dbReference>
<feature type="coiled-coil region" evidence="4">
    <location>
        <begin position="545"/>
        <end position="583"/>
    </location>
</feature>
<evidence type="ECO:0000313" key="7">
    <source>
        <dbReference type="Proteomes" id="UP000827721"/>
    </source>
</evidence>
<dbReference type="InterPro" id="IPR051134">
    <property type="entry name" value="PPP_phosphatase"/>
</dbReference>
<keyword evidence="7" id="KW-1185">Reference proteome</keyword>
<evidence type="ECO:0000256" key="2">
    <source>
        <dbReference type="ARBA" id="ARBA00022723"/>
    </source>
</evidence>
<accession>A0ABQ8HMF2</accession>
<dbReference type="EMBL" id="JAFEMO010000009">
    <property type="protein sequence ID" value="KAH7565504.1"/>
    <property type="molecule type" value="Genomic_DNA"/>
</dbReference>
<dbReference type="InterPro" id="IPR029052">
    <property type="entry name" value="Metallo-depent_PP-like"/>
</dbReference>
<reference evidence="6 7" key="1">
    <citation type="submission" date="2021-02" db="EMBL/GenBank/DDBJ databases">
        <title>Plant Genome Project.</title>
        <authorList>
            <person name="Zhang R.-G."/>
        </authorList>
    </citation>
    <scope>NUCLEOTIDE SEQUENCE [LARGE SCALE GENOMIC DNA]</scope>
    <source>
        <tissue evidence="6">Leaves</tissue>
    </source>
</reference>
<dbReference type="Proteomes" id="UP000827721">
    <property type="component" value="Unassembled WGS sequence"/>
</dbReference>
<dbReference type="PANTHER" id="PTHR45668:SF9">
    <property type="entry name" value="SERINE_THREONINE-PROTEIN PHOSPHATASE 7"/>
    <property type="match status" value="1"/>
</dbReference>
<keyword evidence="4" id="KW-0175">Coiled coil</keyword>
<dbReference type="InterPro" id="IPR004843">
    <property type="entry name" value="Calcineurin-like_PHP"/>
</dbReference>
<dbReference type="PANTHER" id="PTHR45668">
    <property type="entry name" value="SERINE/THREONINE-PROTEIN PHOSPHATASE 5-RELATED"/>
    <property type="match status" value="1"/>
</dbReference>
<evidence type="ECO:0000256" key="4">
    <source>
        <dbReference type="SAM" id="Coils"/>
    </source>
</evidence>
<comment type="caution">
    <text evidence="6">The sequence shown here is derived from an EMBL/GenBank/DDBJ whole genome shotgun (WGS) entry which is preliminary data.</text>
</comment>
<dbReference type="PRINTS" id="PR00114">
    <property type="entry name" value="STPHPHTASE"/>
</dbReference>
<organism evidence="6 7">
    <name type="scientific">Xanthoceras sorbifolium</name>
    <dbReference type="NCBI Taxonomy" id="99658"/>
    <lineage>
        <taxon>Eukaryota</taxon>
        <taxon>Viridiplantae</taxon>
        <taxon>Streptophyta</taxon>
        <taxon>Embryophyta</taxon>
        <taxon>Tracheophyta</taxon>
        <taxon>Spermatophyta</taxon>
        <taxon>Magnoliopsida</taxon>
        <taxon>eudicotyledons</taxon>
        <taxon>Gunneridae</taxon>
        <taxon>Pentapetalae</taxon>
        <taxon>rosids</taxon>
        <taxon>malvids</taxon>
        <taxon>Sapindales</taxon>
        <taxon>Sapindaceae</taxon>
        <taxon>Xanthoceroideae</taxon>
        <taxon>Xanthoceras</taxon>
    </lineage>
</organism>
<proteinExistence type="predicted"/>
<dbReference type="SUPFAM" id="SSF56300">
    <property type="entry name" value="Metallo-dependent phosphatases"/>
    <property type="match status" value="1"/>
</dbReference>
<feature type="domain" description="Serine/threonine specific protein phosphatases" evidence="5">
    <location>
        <begin position="171"/>
        <end position="487"/>
    </location>
</feature>
<keyword evidence="2" id="KW-0479">Metal-binding</keyword>
<sequence>MELVQGEVDEFREIMGIINKEMDLVSLSDANLQRVFTMFVIANGVANGQSKPFTQADVDGLWCSSVDGMVAVARQVIDYVREMTFEELDEQQKQNVLERLELEVGLRTEERLMGWDTETQTKEQDPLVQASSMPSLSWPQNGCITLEWIQGLISTFKWASWKDPKDFWNLMPVAVVKKLIRAASKIMKGEKNCVKIHVGEDSKVFVVGDIHGQFHDLISFFEESAGFPSDHRYFVFNGNYINRGSWGLEVLLVLLALKVLMPHRVYLLRGSNETKECTLKYGFWAEVCTKFGKKDCKIVYERCLGCFKALPLASVIANSVYTTHGGLFRSACSFIAQSSKGEKRRKLNIFPLGSLKELAKVNRFLEDVPERGILTDVLWSNPSLETGIKENTDRVCSICWGPDYTEEFLRENHLKLIIRSLEGPDARTGQDDYGYSKDHDVISGKLYTLFGPPSYPQFAGFDNVGSYVVLKPPKFDSPIFLPLKASKRPEVPPYDGFLYNNMDLDGAEDSTSVDSEEDQDLITREAGEEQNLALMVTNIELNKRVLAQGEKIKQLESTLEEFLKEHVDRLKRIEDMLSTLLQQTSHKNCGKGTDQD</sequence>
<gene>
    <name evidence="6" type="ORF">JRO89_XS09G0219400</name>
</gene>
<dbReference type="Pfam" id="PF00149">
    <property type="entry name" value="Metallophos"/>
    <property type="match status" value="1"/>
</dbReference>
<name>A0ABQ8HMF2_9ROSI</name>
<evidence type="ECO:0000259" key="5">
    <source>
        <dbReference type="SMART" id="SM00156"/>
    </source>
</evidence>
<dbReference type="InterPro" id="IPR006186">
    <property type="entry name" value="Ser/Thr-sp_prot-phosphatase"/>
</dbReference>
<protein>
    <recommendedName>
        <fullName evidence="5">Serine/threonine specific protein phosphatases domain-containing protein</fullName>
    </recommendedName>
</protein>
<keyword evidence="3" id="KW-0464">Manganese</keyword>
<evidence type="ECO:0000256" key="3">
    <source>
        <dbReference type="ARBA" id="ARBA00023211"/>
    </source>
</evidence>